<dbReference type="InterPro" id="IPR026875">
    <property type="entry name" value="PHydrolase_assoc_dom"/>
</dbReference>
<sequence>MNSLFFENSIPNSELTARKTSRNRDLRTSYFRDTTAIIHSYPFRRLKHKTQVFFSPHNDHICTRIEHVMHVASIAATICRALDLDADLAWAIGIGHDLGHTPFGHVGETILASMMKEHGGFKHEIYSLRVVDYLANYGKGLNLTYAVRDGILNHCGEKFEQSIVPDPSVKELSLISNRENYPATWEGVIVRMSDKIAYMGRDFEDALQLKIISKDELSRDVRELLGTSNSEIIDTMVNDLITTSLETGRVGFSDEIFAAMLKLKEFNYSRIYKNPRLSSYHRYFERVLTTLQNYLQDLFEVAGEDDTVYKAENNFLAARFSDYYRKMKPFYEEVDGGTERVVFDYIAGMTDNYALSCVNEIMIPRKFEYQFNEIFLNE</sequence>
<name>A0AAJ1MKZ9_9SPIO</name>
<dbReference type="Pfam" id="PF13286">
    <property type="entry name" value="HD_assoc"/>
    <property type="match status" value="1"/>
</dbReference>
<accession>A0AAJ1MKZ9</accession>
<dbReference type="PROSITE" id="PS51831">
    <property type="entry name" value="HD"/>
    <property type="match status" value="1"/>
</dbReference>
<dbReference type="Gene3D" id="1.10.3210.10">
    <property type="entry name" value="Hypothetical protein af1432"/>
    <property type="match status" value="1"/>
</dbReference>
<evidence type="ECO:0000313" key="3">
    <source>
        <dbReference type="EMBL" id="MDC7227311.1"/>
    </source>
</evidence>
<reference evidence="3 4" key="1">
    <citation type="submission" date="2022-12" db="EMBL/GenBank/DDBJ databases">
        <title>Metagenome assembled genome from gulf of manar.</title>
        <authorList>
            <person name="Kohli P."/>
            <person name="Pk S."/>
            <person name="Venkata Ramana C."/>
            <person name="Sasikala C."/>
        </authorList>
    </citation>
    <scope>NUCLEOTIDE SEQUENCE [LARGE SCALE GENOMIC DNA]</scope>
    <source>
        <strain evidence="3">JB008</strain>
    </source>
</reference>
<dbReference type="AlphaFoldDB" id="A0AAJ1MKZ9"/>
<evidence type="ECO:0000256" key="1">
    <source>
        <dbReference type="ARBA" id="ARBA00022801"/>
    </source>
</evidence>
<gene>
    <name evidence="3" type="ORF">PQJ61_11170</name>
</gene>
<protein>
    <submittedName>
        <fullName evidence="3">HD domain-containing protein</fullName>
    </submittedName>
</protein>
<dbReference type="EMBL" id="JAQQAL010000024">
    <property type="protein sequence ID" value="MDC7227311.1"/>
    <property type="molecule type" value="Genomic_DNA"/>
</dbReference>
<dbReference type="GO" id="GO:0006203">
    <property type="term" value="P:dGTP catabolic process"/>
    <property type="evidence" value="ECO:0007669"/>
    <property type="project" value="TreeGrafter"/>
</dbReference>
<feature type="domain" description="HD" evidence="2">
    <location>
        <begin position="64"/>
        <end position="199"/>
    </location>
</feature>
<proteinExistence type="predicted"/>
<dbReference type="SUPFAM" id="SSF109604">
    <property type="entry name" value="HD-domain/PDEase-like"/>
    <property type="match status" value="1"/>
</dbReference>
<dbReference type="InterPro" id="IPR006674">
    <property type="entry name" value="HD_domain"/>
</dbReference>
<evidence type="ECO:0000313" key="4">
    <source>
        <dbReference type="Proteomes" id="UP001221217"/>
    </source>
</evidence>
<keyword evidence="1" id="KW-0378">Hydrolase</keyword>
<dbReference type="GO" id="GO:0008832">
    <property type="term" value="F:dGTPase activity"/>
    <property type="evidence" value="ECO:0007669"/>
    <property type="project" value="TreeGrafter"/>
</dbReference>
<dbReference type="Pfam" id="PF01966">
    <property type="entry name" value="HD"/>
    <property type="match status" value="1"/>
</dbReference>
<comment type="caution">
    <text evidence="3">The sequence shown here is derived from an EMBL/GenBank/DDBJ whole genome shotgun (WGS) entry which is preliminary data.</text>
</comment>
<organism evidence="3 4">
    <name type="scientific">Candidatus Thalassospirochaeta sargassi</name>
    <dbReference type="NCBI Taxonomy" id="3119039"/>
    <lineage>
        <taxon>Bacteria</taxon>
        <taxon>Pseudomonadati</taxon>
        <taxon>Spirochaetota</taxon>
        <taxon>Spirochaetia</taxon>
        <taxon>Spirochaetales</taxon>
        <taxon>Spirochaetaceae</taxon>
        <taxon>Candidatus Thalassospirochaeta</taxon>
    </lineage>
</organism>
<dbReference type="Proteomes" id="UP001221217">
    <property type="component" value="Unassembled WGS sequence"/>
</dbReference>
<dbReference type="CDD" id="cd00077">
    <property type="entry name" value="HDc"/>
    <property type="match status" value="1"/>
</dbReference>
<dbReference type="PANTHER" id="PTHR11373:SF43">
    <property type="entry name" value="DEOXYGUANOSINETRIPHOSPHATE TRIPHOSPHOHYDROLASE-LIKE PROTEIN"/>
    <property type="match status" value="1"/>
</dbReference>
<dbReference type="SMART" id="SM00471">
    <property type="entry name" value="HDc"/>
    <property type="match status" value="1"/>
</dbReference>
<evidence type="ECO:0000259" key="2">
    <source>
        <dbReference type="PROSITE" id="PS51831"/>
    </source>
</evidence>
<dbReference type="InterPro" id="IPR003607">
    <property type="entry name" value="HD/PDEase_dom"/>
</dbReference>
<dbReference type="PANTHER" id="PTHR11373">
    <property type="entry name" value="DEOXYNUCLEOSIDE TRIPHOSPHATE TRIPHOSPHOHYDROLASE"/>
    <property type="match status" value="1"/>
</dbReference>
<dbReference type="InterPro" id="IPR050135">
    <property type="entry name" value="dGTPase-like"/>
</dbReference>